<sequence>MIKVTTQIEIDAPIQLCFDLARDIEIHTRTVWKHTRERAIHGVTSGPIGEGETVTFEATHLGVRQRLTSKITAYEEPTLFVDEMQKGAFKRLRHTHDFQERDGKTVMTDVLEFEAPLGPLGFLAERLVLKWYMRRFLEHRNLELKKLAEEMVQRQ</sequence>
<dbReference type="Gene3D" id="3.30.530.20">
    <property type="match status" value="1"/>
</dbReference>
<keyword evidence="2" id="KW-1185">Reference proteome</keyword>
<comment type="caution">
    <text evidence="1">The sequence shown here is derived from an EMBL/GenBank/DDBJ whole genome shotgun (WGS) entry which is preliminary data.</text>
</comment>
<dbReference type="Proteomes" id="UP000246635">
    <property type="component" value="Unassembled WGS sequence"/>
</dbReference>
<dbReference type="EMBL" id="QGTQ01000030">
    <property type="protein sequence ID" value="PWV94507.1"/>
    <property type="molecule type" value="Genomic_DNA"/>
</dbReference>
<gene>
    <name evidence="1" type="ORF">DFQ01_13072</name>
</gene>
<reference evidence="1 2" key="1">
    <citation type="submission" date="2018-05" db="EMBL/GenBank/DDBJ databases">
        <title>Genomic Encyclopedia of Type Strains, Phase III (KMG-III): the genomes of soil and plant-associated and newly described type strains.</title>
        <authorList>
            <person name="Whitman W."/>
        </authorList>
    </citation>
    <scope>NUCLEOTIDE SEQUENCE [LARGE SCALE GENOMIC DNA]</scope>
    <source>
        <strain evidence="1 2">CECT 5696</strain>
    </source>
</reference>
<evidence type="ECO:0000313" key="2">
    <source>
        <dbReference type="Proteomes" id="UP000246635"/>
    </source>
</evidence>
<organism evidence="1 2">
    <name type="scientific">Paenibacillus cellulosilyticus</name>
    <dbReference type="NCBI Taxonomy" id="375489"/>
    <lineage>
        <taxon>Bacteria</taxon>
        <taxon>Bacillati</taxon>
        <taxon>Bacillota</taxon>
        <taxon>Bacilli</taxon>
        <taxon>Bacillales</taxon>
        <taxon>Paenibacillaceae</taxon>
        <taxon>Paenibacillus</taxon>
    </lineage>
</organism>
<dbReference type="InterPro" id="IPR023393">
    <property type="entry name" value="START-like_dom_sf"/>
</dbReference>
<dbReference type="SUPFAM" id="SSF55961">
    <property type="entry name" value="Bet v1-like"/>
    <property type="match status" value="1"/>
</dbReference>
<evidence type="ECO:0000313" key="1">
    <source>
        <dbReference type="EMBL" id="PWV94507.1"/>
    </source>
</evidence>
<dbReference type="OrthoDB" id="9801773at2"/>
<dbReference type="InterPro" id="IPR019587">
    <property type="entry name" value="Polyketide_cyclase/dehydratase"/>
</dbReference>
<name>A0A2V2YP71_9BACL</name>
<dbReference type="CDD" id="cd07820">
    <property type="entry name" value="SRPBCC_3"/>
    <property type="match status" value="1"/>
</dbReference>
<dbReference type="Pfam" id="PF10604">
    <property type="entry name" value="Polyketide_cyc2"/>
    <property type="match status" value="1"/>
</dbReference>
<dbReference type="AlphaFoldDB" id="A0A2V2YP71"/>
<protein>
    <submittedName>
        <fullName evidence="1">Ligand-binding SRPBCC domain-containing protein</fullName>
    </submittedName>
</protein>
<accession>A0A2V2YP71</accession>
<proteinExistence type="predicted"/>